<protein>
    <submittedName>
        <fullName evidence="4">DUF3887 domain-containing protein</fullName>
    </submittedName>
</protein>
<dbReference type="AlphaFoldDB" id="A0A3E2NXW5"/>
<evidence type="ECO:0000313" key="5">
    <source>
        <dbReference type="Proteomes" id="UP000260823"/>
    </source>
</evidence>
<accession>A0A3E2NXW5</accession>
<proteinExistence type="predicted"/>
<dbReference type="PANTHER" id="PTHR43265:SF1">
    <property type="entry name" value="ESTERASE ESTD"/>
    <property type="match status" value="1"/>
</dbReference>
<dbReference type="InterPro" id="IPR022742">
    <property type="entry name" value="Hydrolase_4"/>
</dbReference>
<dbReference type="Pfam" id="PF13026">
    <property type="entry name" value="DUF3887"/>
    <property type="match status" value="1"/>
</dbReference>
<feature type="signal peptide" evidence="1">
    <location>
        <begin position="1"/>
        <end position="20"/>
    </location>
</feature>
<feature type="chain" id="PRO_5017601773" evidence="1">
    <location>
        <begin position="21"/>
        <end position="428"/>
    </location>
</feature>
<dbReference type="InterPro" id="IPR053145">
    <property type="entry name" value="AB_hydrolase_Est10"/>
</dbReference>
<dbReference type="InterPro" id="IPR029058">
    <property type="entry name" value="AB_hydrolase_fold"/>
</dbReference>
<dbReference type="Proteomes" id="UP000260823">
    <property type="component" value="Unassembled WGS sequence"/>
</dbReference>
<gene>
    <name evidence="4" type="ORF">DYU05_09845</name>
</gene>
<dbReference type="OrthoDB" id="9809549at2"/>
<comment type="caution">
    <text evidence="4">The sequence shown here is derived from an EMBL/GenBank/DDBJ whole genome shotgun (WGS) entry which is preliminary data.</text>
</comment>
<name>A0A3E2NXW5_9SPHI</name>
<dbReference type="InterPro" id="IPR024981">
    <property type="entry name" value="DUF3887"/>
</dbReference>
<evidence type="ECO:0000259" key="2">
    <source>
        <dbReference type="Pfam" id="PF12146"/>
    </source>
</evidence>
<dbReference type="GO" id="GO:0052689">
    <property type="term" value="F:carboxylic ester hydrolase activity"/>
    <property type="evidence" value="ECO:0007669"/>
    <property type="project" value="TreeGrafter"/>
</dbReference>
<keyword evidence="1" id="KW-0732">Signal</keyword>
<dbReference type="SUPFAM" id="SSF53474">
    <property type="entry name" value="alpha/beta-Hydrolases"/>
    <property type="match status" value="1"/>
</dbReference>
<evidence type="ECO:0000259" key="3">
    <source>
        <dbReference type="Pfam" id="PF13026"/>
    </source>
</evidence>
<keyword evidence="5" id="KW-1185">Reference proteome</keyword>
<dbReference type="Pfam" id="PF12146">
    <property type="entry name" value="Hydrolase_4"/>
    <property type="match status" value="1"/>
</dbReference>
<feature type="domain" description="Serine aminopeptidase S33" evidence="2">
    <location>
        <begin position="186"/>
        <end position="390"/>
    </location>
</feature>
<feature type="domain" description="DUF3887" evidence="3">
    <location>
        <begin position="35"/>
        <end position="115"/>
    </location>
</feature>
<dbReference type="EMBL" id="QWDE01000001">
    <property type="protein sequence ID" value="RFZ85866.1"/>
    <property type="molecule type" value="Genomic_DNA"/>
</dbReference>
<evidence type="ECO:0000313" key="4">
    <source>
        <dbReference type="EMBL" id="RFZ85866.1"/>
    </source>
</evidence>
<dbReference type="Gene3D" id="3.40.50.1820">
    <property type="entry name" value="alpha/beta hydrolase"/>
    <property type="match status" value="1"/>
</dbReference>
<dbReference type="RefSeq" id="WP_117382762.1">
    <property type="nucleotide sequence ID" value="NZ_QWDE01000001.1"/>
</dbReference>
<evidence type="ECO:0000256" key="1">
    <source>
        <dbReference type="SAM" id="SignalP"/>
    </source>
</evidence>
<reference evidence="4 5" key="1">
    <citation type="submission" date="2018-08" db="EMBL/GenBank/DDBJ databases">
        <title>Mucilaginibacter terrae sp. nov., isolated from manganese diggings.</title>
        <authorList>
            <person name="Huang Y."/>
            <person name="Zhou Z."/>
        </authorList>
    </citation>
    <scope>NUCLEOTIDE SEQUENCE [LARGE SCALE GENOMIC DNA]</scope>
    <source>
        <strain evidence="4 5">ZH6</strain>
    </source>
</reference>
<sequence length="428" mass="47336">MMRRVYTTALALLLTISAFAQTAPANFAPVLARFKKFYNANQPDSIYAMFSPEMKASMTQDKWNTTTAQIKTQLGALVKAEESKYVAPTAIYKTTFANAVFNLNLSLNAQNKLIGVFFTPYQEDVKSIAMDPSLKEEPVLHKTFNSSISGTLTVPTKVSGQMPVVLIIAGSGPTDRDGNSPKLGLNSNTYKMLANELGKSGIATLRYDKRSIGAAVTAAKEKELRFEDYVDDAVGLIQMLNEDKRFSKVIVLGHSEGSLVGLLSIRDQPVKGFISVAGAGQPAEYLVKEQLKSQPKFLQDQFQTMVDSLKKGKFTDDINPSLYYIARPSIQPYLMSWFRYDPIRMMKKTKMPVLILQGANDLQVTVSDAEKLKKADSDAKLVIIPGMNHVLKDAPADRQQNIATYNKPDLPLKPELVTNIVDFVNSIK</sequence>
<dbReference type="PANTHER" id="PTHR43265">
    <property type="entry name" value="ESTERASE ESTD"/>
    <property type="match status" value="1"/>
</dbReference>
<dbReference type="Gene3D" id="3.10.450.590">
    <property type="match status" value="1"/>
</dbReference>
<organism evidence="4 5">
    <name type="scientific">Mucilaginibacter terrenus</name>
    <dbReference type="NCBI Taxonomy" id="2482727"/>
    <lineage>
        <taxon>Bacteria</taxon>
        <taxon>Pseudomonadati</taxon>
        <taxon>Bacteroidota</taxon>
        <taxon>Sphingobacteriia</taxon>
        <taxon>Sphingobacteriales</taxon>
        <taxon>Sphingobacteriaceae</taxon>
        <taxon>Mucilaginibacter</taxon>
    </lineage>
</organism>